<dbReference type="EMBL" id="WTUW01000009">
    <property type="protein sequence ID" value="MZR32452.1"/>
    <property type="molecule type" value="Genomic_DNA"/>
</dbReference>
<evidence type="ECO:0000313" key="2">
    <source>
        <dbReference type="Proteomes" id="UP000476030"/>
    </source>
</evidence>
<comment type="caution">
    <text evidence="1">The sequence shown here is derived from an EMBL/GenBank/DDBJ whole genome shotgun (WGS) entry which is preliminary data.</text>
</comment>
<protein>
    <submittedName>
        <fullName evidence="1">Uncharacterized protein</fullName>
    </submittedName>
</protein>
<dbReference type="AlphaFoldDB" id="A0A6L8WDK6"/>
<organism evidence="1 2">
    <name type="scientific">Sneathiella litorea</name>
    <dbReference type="NCBI Taxonomy" id="2606216"/>
    <lineage>
        <taxon>Bacteria</taxon>
        <taxon>Pseudomonadati</taxon>
        <taxon>Pseudomonadota</taxon>
        <taxon>Alphaproteobacteria</taxon>
        <taxon>Sneathiellales</taxon>
        <taxon>Sneathiellaceae</taxon>
        <taxon>Sneathiella</taxon>
    </lineage>
</organism>
<name>A0A6L8WDK6_9PROT</name>
<proteinExistence type="predicted"/>
<keyword evidence="2" id="KW-1185">Reference proteome</keyword>
<sequence length="145" mass="15137">MSEKTETQQSAAPSAPTVAGGLIIPDLSAVASMQNENMQKMIAAVQATSQGLQDIVAAQRTTLQQTVGNMQGSLNGSVWTGKAGQEAIPNIQSEIDNFNLTVENLSKNADTLTASTSKSFEAISKSMEQSLATIEQVAEKFSSGG</sequence>
<gene>
    <name evidence="1" type="ORF">GQE98_17565</name>
</gene>
<accession>A0A6L8WDK6</accession>
<reference evidence="1 2" key="1">
    <citation type="submission" date="2019-12" db="EMBL/GenBank/DDBJ databases">
        <title>Snethiella sp. nov. sp. isolated from sea sand.</title>
        <authorList>
            <person name="Kim J."/>
            <person name="Jeong S.E."/>
            <person name="Jung H.S."/>
            <person name="Jeon C.O."/>
        </authorList>
    </citation>
    <scope>NUCLEOTIDE SEQUENCE [LARGE SCALE GENOMIC DNA]</scope>
    <source>
        <strain evidence="1 2">DP05</strain>
    </source>
</reference>
<dbReference type="RefSeq" id="WP_161317189.1">
    <property type="nucleotide sequence ID" value="NZ_WTUW01000009.1"/>
</dbReference>
<evidence type="ECO:0000313" key="1">
    <source>
        <dbReference type="EMBL" id="MZR32452.1"/>
    </source>
</evidence>
<dbReference type="Proteomes" id="UP000476030">
    <property type="component" value="Unassembled WGS sequence"/>
</dbReference>